<gene>
    <name evidence="5" type="ORF">TRIVIDRAFT_149911</name>
</gene>
<dbReference type="EMBL" id="ABDF02000006">
    <property type="protein sequence ID" value="EHK23123.1"/>
    <property type="molecule type" value="Genomic_DNA"/>
</dbReference>
<dbReference type="InterPro" id="IPR000683">
    <property type="entry name" value="Gfo/Idh/MocA-like_OxRdtase_N"/>
</dbReference>
<dbReference type="Gene3D" id="3.30.360.10">
    <property type="entry name" value="Dihydrodipicolinate Reductase, domain 2"/>
    <property type="match status" value="1"/>
</dbReference>
<dbReference type="InterPro" id="IPR036291">
    <property type="entry name" value="NAD(P)-bd_dom_sf"/>
</dbReference>
<dbReference type="GeneID" id="25788061"/>
<dbReference type="InParanoid" id="G9MT81"/>
<evidence type="ECO:0000256" key="2">
    <source>
        <dbReference type="ARBA" id="ARBA00023002"/>
    </source>
</evidence>
<dbReference type="eggNOG" id="KOG2741">
    <property type="taxonomic scope" value="Eukaryota"/>
</dbReference>
<dbReference type="SUPFAM" id="SSF51735">
    <property type="entry name" value="NAD(P)-binding Rossmann-fold domains"/>
    <property type="match status" value="1"/>
</dbReference>
<dbReference type="PANTHER" id="PTHR43818:SF11">
    <property type="entry name" value="BCDNA.GH03377"/>
    <property type="match status" value="1"/>
</dbReference>
<dbReference type="OMA" id="HARFINR"/>
<dbReference type="PANTHER" id="PTHR43818">
    <property type="entry name" value="BCDNA.GH03377"/>
    <property type="match status" value="1"/>
</dbReference>
<dbReference type="HOGENOM" id="CLU_687084_0_0_1"/>
<reference evidence="5 6" key="1">
    <citation type="journal article" date="2011" name="Genome Biol.">
        <title>Comparative genome sequence analysis underscores mycoparasitism as the ancestral life style of Trichoderma.</title>
        <authorList>
            <person name="Kubicek C.P."/>
            <person name="Herrera-Estrella A."/>
            <person name="Seidl-Seiboth V."/>
            <person name="Martinez D.A."/>
            <person name="Druzhinina I.S."/>
            <person name="Thon M."/>
            <person name="Zeilinger S."/>
            <person name="Casas-Flores S."/>
            <person name="Horwitz B.A."/>
            <person name="Mukherjee P.K."/>
            <person name="Mukherjee M."/>
            <person name="Kredics L."/>
            <person name="Alcaraz L.D."/>
            <person name="Aerts A."/>
            <person name="Antal Z."/>
            <person name="Atanasova L."/>
            <person name="Cervantes-Badillo M.G."/>
            <person name="Challacombe J."/>
            <person name="Chertkov O."/>
            <person name="McCluskey K."/>
            <person name="Coulpier F."/>
            <person name="Deshpande N."/>
            <person name="von Doehren H."/>
            <person name="Ebbole D.J."/>
            <person name="Esquivel-Naranjo E.U."/>
            <person name="Fekete E."/>
            <person name="Flipphi M."/>
            <person name="Glaser F."/>
            <person name="Gomez-Rodriguez E.Y."/>
            <person name="Gruber S."/>
            <person name="Han C."/>
            <person name="Henrissat B."/>
            <person name="Hermosa R."/>
            <person name="Hernandez-Onate M."/>
            <person name="Karaffa L."/>
            <person name="Kosti I."/>
            <person name="Le Crom S."/>
            <person name="Lindquist E."/>
            <person name="Lucas S."/>
            <person name="Luebeck M."/>
            <person name="Luebeck P.S."/>
            <person name="Margeot A."/>
            <person name="Metz B."/>
            <person name="Misra M."/>
            <person name="Nevalainen H."/>
            <person name="Omann M."/>
            <person name="Packer N."/>
            <person name="Perrone G."/>
            <person name="Uresti-Rivera E.E."/>
            <person name="Salamov A."/>
            <person name="Schmoll M."/>
            <person name="Seiboth B."/>
            <person name="Shapiro H."/>
            <person name="Sukno S."/>
            <person name="Tamayo-Ramos J.A."/>
            <person name="Tisch D."/>
            <person name="Wiest A."/>
            <person name="Wilkinson H.H."/>
            <person name="Zhang M."/>
            <person name="Coutinho P.M."/>
            <person name="Kenerley C.M."/>
            <person name="Monte E."/>
            <person name="Baker S.E."/>
            <person name="Grigoriev I.V."/>
        </authorList>
    </citation>
    <scope>NUCLEOTIDE SEQUENCE [LARGE SCALE GENOMIC DNA]</scope>
    <source>
        <strain evidence="6">Gv29-8 / FGSC 10586</strain>
    </source>
</reference>
<dbReference type="RefSeq" id="XP_013957320.1">
    <property type="nucleotide sequence ID" value="XM_014101845.1"/>
</dbReference>
<keyword evidence="6" id="KW-1185">Reference proteome</keyword>
<comment type="caution">
    <text evidence="5">The sequence shown here is derived from an EMBL/GenBank/DDBJ whole genome shotgun (WGS) entry which is preliminary data.</text>
</comment>
<dbReference type="OrthoDB" id="446809at2759"/>
<dbReference type="AlphaFoldDB" id="G9MT81"/>
<dbReference type="Pfam" id="PF01408">
    <property type="entry name" value="GFO_IDH_MocA"/>
    <property type="match status" value="1"/>
</dbReference>
<evidence type="ECO:0000313" key="5">
    <source>
        <dbReference type="EMBL" id="EHK23123.1"/>
    </source>
</evidence>
<protein>
    <submittedName>
        <fullName evidence="5">Uncharacterized protein</fullName>
    </submittedName>
</protein>
<feature type="domain" description="GFO/IDH/MocA-like oxidoreductase" evidence="4">
    <location>
        <begin position="173"/>
        <end position="310"/>
    </location>
</feature>
<dbReference type="SUPFAM" id="SSF55347">
    <property type="entry name" value="Glyceraldehyde-3-phosphate dehydrogenase-like, C-terminal domain"/>
    <property type="match status" value="1"/>
</dbReference>
<dbReference type="STRING" id="413071.G9MT81"/>
<evidence type="ECO:0000256" key="1">
    <source>
        <dbReference type="ARBA" id="ARBA00010928"/>
    </source>
</evidence>
<proteinExistence type="inferred from homology"/>
<comment type="similarity">
    <text evidence="1">Belongs to the Gfo/Idh/MocA family.</text>
</comment>
<dbReference type="GO" id="GO:0000166">
    <property type="term" value="F:nucleotide binding"/>
    <property type="evidence" value="ECO:0007669"/>
    <property type="project" value="InterPro"/>
</dbReference>
<evidence type="ECO:0000313" key="6">
    <source>
        <dbReference type="Proteomes" id="UP000007115"/>
    </source>
</evidence>
<name>G9MT81_HYPVG</name>
<dbReference type="Gene3D" id="3.40.50.720">
    <property type="entry name" value="NAD(P)-binding Rossmann-like Domain"/>
    <property type="match status" value="1"/>
</dbReference>
<dbReference type="Proteomes" id="UP000007115">
    <property type="component" value="Unassembled WGS sequence"/>
</dbReference>
<sequence>MEAGTPAELSGVKAHQLAIQYLEPLLSPVALEPTGNLEAPWRIYLFGAGAIARLHAAAAKKLDRYQLFAADPSNEARESFSKAFPHAKVFEDAEVMLASSPAQDRDIVVVAVPPWLHHSAALASIRSKRHVLCEKPVALSQAELDDLLAAARNTGRHFGDCSVRFLCNDALGRAREIVSSGGIGSPYHARLVNRNPRIRPGIEFQPESKWFLDKTQAGGGISFDWGVYDLSMLFDVLRPVAVHVHHAYTAAPPTGADPPDCNITVESHVGAAMSLELENGATVALDFERASGFHGESQSILNVDGSTGGLSWEWCPPFENDSVQLMHYVDVAGKVDKRLEQFPAFGWDEVHGRPLLAFVDLVAGRDSVILPARRLAFNYAVLLAIYQCAADGKPIDVHLKS</sequence>
<dbReference type="GO" id="GO:0016491">
    <property type="term" value="F:oxidoreductase activity"/>
    <property type="evidence" value="ECO:0007669"/>
    <property type="project" value="UniProtKB-KW"/>
</dbReference>
<dbReference type="InterPro" id="IPR055170">
    <property type="entry name" value="GFO_IDH_MocA-like_dom"/>
</dbReference>
<accession>G9MT81</accession>
<dbReference type="InterPro" id="IPR050463">
    <property type="entry name" value="Gfo/Idh/MocA_oxidrdct_glycsds"/>
</dbReference>
<evidence type="ECO:0000259" key="3">
    <source>
        <dbReference type="Pfam" id="PF01408"/>
    </source>
</evidence>
<dbReference type="Pfam" id="PF22725">
    <property type="entry name" value="GFO_IDH_MocA_C3"/>
    <property type="match status" value="1"/>
</dbReference>
<keyword evidence="2" id="KW-0560">Oxidoreductase</keyword>
<evidence type="ECO:0000259" key="4">
    <source>
        <dbReference type="Pfam" id="PF22725"/>
    </source>
</evidence>
<dbReference type="VEuPathDB" id="FungiDB:TRIVIDRAFT_149911"/>
<feature type="domain" description="Gfo/Idh/MocA-like oxidoreductase N-terminal" evidence="3">
    <location>
        <begin position="42"/>
        <end position="156"/>
    </location>
</feature>
<organism evidence="5 6">
    <name type="scientific">Hypocrea virens (strain Gv29-8 / FGSC 10586)</name>
    <name type="common">Gliocladium virens</name>
    <name type="synonym">Trichoderma virens</name>
    <dbReference type="NCBI Taxonomy" id="413071"/>
    <lineage>
        <taxon>Eukaryota</taxon>
        <taxon>Fungi</taxon>
        <taxon>Dikarya</taxon>
        <taxon>Ascomycota</taxon>
        <taxon>Pezizomycotina</taxon>
        <taxon>Sordariomycetes</taxon>
        <taxon>Hypocreomycetidae</taxon>
        <taxon>Hypocreales</taxon>
        <taxon>Hypocreaceae</taxon>
        <taxon>Trichoderma</taxon>
    </lineage>
</organism>